<protein>
    <submittedName>
        <fullName evidence="1">Uncharacterized protein</fullName>
    </submittedName>
</protein>
<dbReference type="EMBL" id="KQ981606">
    <property type="protein sequence ID" value="KYN39597.1"/>
    <property type="molecule type" value="Genomic_DNA"/>
</dbReference>
<evidence type="ECO:0000313" key="2">
    <source>
        <dbReference type="Proteomes" id="UP000078541"/>
    </source>
</evidence>
<evidence type="ECO:0000313" key="1">
    <source>
        <dbReference type="EMBL" id="KYN39597.1"/>
    </source>
</evidence>
<gene>
    <name evidence="1" type="ORF">ALC56_06091</name>
</gene>
<dbReference type="AlphaFoldDB" id="A0A195FH92"/>
<reference evidence="1 2" key="1">
    <citation type="submission" date="2016-03" db="EMBL/GenBank/DDBJ databases">
        <title>Trachymyrmex septentrionalis WGS genome.</title>
        <authorList>
            <person name="Nygaard S."/>
            <person name="Hu H."/>
            <person name="Boomsma J."/>
            <person name="Zhang G."/>
        </authorList>
    </citation>
    <scope>NUCLEOTIDE SEQUENCE [LARGE SCALE GENOMIC DNA]</scope>
    <source>
        <strain evidence="1">Tsep2-gDNA-1</strain>
        <tissue evidence="1">Whole body</tissue>
    </source>
</reference>
<dbReference type="Proteomes" id="UP000078541">
    <property type="component" value="Unassembled WGS sequence"/>
</dbReference>
<proteinExistence type="predicted"/>
<name>A0A195FH92_9HYME</name>
<accession>A0A195FH92</accession>
<sequence>MLSHRNFDGSCRARSISRCSLAAFARATTARRVYFWRNVKWDKKSIQEYFAKRLRFSPHGKGPRRITDRVARRYSIVRSPSRQVMSVSLQQQTVSRRRQVGLGRTRPAKETNPICGDKTVGERKLRRKEEAWSTGGETTAMALHTTQQGRINEFSVEVARPTSFRCRRIALAGNAFATLEPAHGCRPCYGVRSARVPSRQTRDRASTSTPSFLSKPVALSLRGTTVVRQHAAPVGSLCVTVAVAPSVRRYERVILCLFAPGRVETGAPFLCVCTFVPALTYRDLELVCLCLCLYLPPGRSPSLECGWLFFEKLPHLQSKVIDATVGRQARQAGGLQSPE</sequence>
<organism evidence="1 2">
    <name type="scientific">Trachymyrmex septentrionalis</name>
    <dbReference type="NCBI Taxonomy" id="34720"/>
    <lineage>
        <taxon>Eukaryota</taxon>
        <taxon>Metazoa</taxon>
        <taxon>Ecdysozoa</taxon>
        <taxon>Arthropoda</taxon>
        <taxon>Hexapoda</taxon>
        <taxon>Insecta</taxon>
        <taxon>Pterygota</taxon>
        <taxon>Neoptera</taxon>
        <taxon>Endopterygota</taxon>
        <taxon>Hymenoptera</taxon>
        <taxon>Apocrita</taxon>
        <taxon>Aculeata</taxon>
        <taxon>Formicoidea</taxon>
        <taxon>Formicidae</taxon>
        <taxon>Myrmicinae</taxon>
        <taxon>Trachymyrmex</taxon>
    </lineage>
</organism>
<keyword evidence="2" id="KW-1185">Reference proteome</keyword>